<proteinExistence type="predicted"/>
<dbReference type="AlphaFoldDB" id="A0A183PXU2"/>
<dbReference type="EMBL" id="UZAL01041820">
    <property type="protein sequence ID" value="VDP79098.1"/>
    <property type="molecule type" value="Genomic_DNA"/>
</dbReference>
<dbReference type="Proteomes" id="UP000269396">
    <property type="component" value="Unassembled WGS sequence"/>
</dbReference>
<reference evidence="2 3" key="1">
    <citation type="submission" date="2018-11" db="EMBL/GenBank/DDBJ databases">
        <authorList>
            <consortium name="Pathogen Informatics"/>
        </authorList>
    </citation>
    <scope>NUCLEOTIDE SEQUENCE [LARGE SCALE GENOMIC DNA]</scope>
    <source>
        <strain>Denwood</strain>
        <strain evidence="3">Zambia</strain>
    </source>
</reference>
<feature type="region of interest" description="Disordered" evidence="1">
    <location>
        <begin position="1"/>
        <end position="42"/>
    </location>
</feature>
<sequence>MESSRSKEKRKTKEHTTPRNGNRHEKNEQELDGTGKEGPGQMINRIMNMSTSMEKHEIQWTARMKLDDLDFSDDLDLLSQTQKQMQEKTISVAAASATVGKARFSDTSQSNSTGWRRFGGCKYLYISEWHH</sequence>
<accession>A0A183PXU2</accession>
<gene>
    <name evidence="2" type="ORF">SMTD_LOCUS19178</name>
</gene>
<evidence type="ECO:0000313" key="2">
    <source>
        <dbReference type="EMBL" id="VDP79098.1"/>
    </source>
</evidence>
<protein>
    <submittedName>
        <fullName evidence="2">Uncharacterized protein</fullName>
    </submittedName>
</protein>
<evidence type="ECO:0000256" key="1">
    <source>
        <dbReference type="SAM" id="MobiDB-lite"/>
    </source>
</evidence>
<name>A0A183PXU2_9TREM</name>
<feature type="compositionally biased region" description="Basic and acidic residues" evidence="1">
    <location>
        <begin position="14"/>
        <end position="35"/>
    </location>
</feature>
<evidence type="ECO:0000313" key="3">
    <source>
        <dbReference type="Proteomes" id="UP000269396"/>
    </source>
</evidence>
<keyword evidence="3" id="KW-1185">Reference proteome</keyword>
<organism evidence="2 3">
    <name type="scientific">Schistosoma mattheei</name>
    <dbReference type="NCBI Taxonomy" id="31246"/>
    <lineage>
        <taxon>Eukaryota</taxon>
        <taxon>Metazoa</taxon>
        <taxon>Spiralia</taxon>
        <taxon>Lophotrochozoa</taxon>
        <taxon>Platyhelminthes</taxon>
        <taxon>Trematoda</taxon>
        <taxon>Digenea</taxon>
        <taxon>Strigeidida</taxon>
        <taxon>Schistosomatoidea</taxon>
        <taxon>Schistosomatidae</taxon>
        <taxon>Schistosoma</taxon>
    </lineage>
</organism>